<reference evidence="3 4" key="1">
    <citation type="submission" date="2018-10" db="EMBL/GenBank/DDBJ databases">
        <title>Natronolimnobius sp. XQ-INN 246 isolated from Inner Mongolia Autonomous Region of China.</title>
        <authorList>
            <person name="Xue Q."/>
        </authorList>
    </citation>
    <scope>NUCLEOTIDE SEQUENCE [LARGE SCALE GENOMIC DNA]</scope>
    <source>
        <strain evidence="3 4">XQ-INN 246</strain>
    </source>
</reference>
<evidence type="ECO:0000256" key="1">
    <source>
        <dbReference type="SAM" id="MobiDB-lite"/>
    </source>
</evidence>
<sequence length="107" mass="11504">MVSADDDTDTPASADSSYVTTFDPSTDDQPSERVVSAVASLRDEDPLELSPLYDAVEPEALDALVDHANRVDEAGTHRLWFAYEGFDIGVQSDGQIEIVDPTAESAT</sequence>
<dbReference type="Proteomes" id="UP000318864">
    <property type="component" value="Unassembled WGS sequence"/>
</dbReference>
<comment type="caution">
    <text evidence="3">The sequence shown here is derived from an EMBL/GenBank/DDBJ whole genome shotgun (WGS) entry which is preliminary data.</text>
</comment>
<dbReference type="RefSeq" id="WP_141462698.1">
    <property type="nucleotide sequence ID" value="NZ_RBZW01000003.1"/>
</dbReference>
<name>A0A4S3TQS9_9EURY</name>
<dbReference type="OrthoDB" id="327217at2157"/>
<dbReference type="EMBL" id="RBZW01000003">
    <property type="protein sequence ID" value="THE66742.1"/>
    <property type="molecule type" value="Genomic_DNA"/>
</dbReference>
<evidence type="ECO:0000313" key="3">
    <source>
        <dbReference type="EMBL" id="THE66742.1"/>
    </source>
</evidence>
<dbReference type="AlphaFoldDB" id="A0A4S3TQS9"/>
<proteinExistence type="predicted"/>
<feature type="compositionally biased region" description="Polar residues" evidence="1">
    <location>
        <begin position="18"/>
        <end position="28"/>
    </location>
</feature>
<dbReference type="Pfam" id="PF18545">
    <property type="entry name" value="HalOD1"/>
    <property type="match status" value="1"/>
</dbReference>
<keyword evidence="4" id="KW-1185">Reference proteome</keyword>
<feature type="domain" description="Halobacterial output" evidence="2">
    <location>
        <begin position="27"/>
        <end position="99"/>
    </location>
</feature>
<protein>
    <recommendedName>
        <fullName evidence="2">Halobacterial output domain-containing protein</fullName>
    </recommendedName>
</protein>
<feature type="region of interest" description="Disordered" evidence="1">
    <location>
        <begin position="1"/>
        <end position="33"/>
    </location>
</feature>
<evidence type="ECO:0000259" key="2">
    <source>
        <dbReference type="Pfam" id="PF18545"/>
    </source>
</evidence>
<accession>A0A4S3TQS9</accession>
<gene>
    <name evidence="3" type="ORF">D8Y22_01060</name>
</gene>
<dbReference type="InterPro" id="IPR040624">
    <property type="entry name" value="HalOD1"/>
</dbReference>
<organism evidence="3 4">
    <name type="scientific">Salinadaptatus halalkaliphilus</name>
    <dbReference type="NCBI Taxonomy" id="2419781"/>
    <lineage>
        <taxon>Archaea</taxon>
        <taxon>Methanobacteriati</taxon>
        <taxon>Methanobacteriota</taxon>
        <taxon>Stenosarchaea group</taxon>
        <taxon>Halobacteria</taxon>
        <taxon>Halobacteriales</taxon>
        <taxon>Natrialbaceae</taxon>
        <taxon>Salinadaptatus</taxon>
    </lineage>
</organism>
<evidence type="ECO:0000313" key="4">
    <source>
        <dbReference type="Proteomes" id="UP000318864"/>
    </source>
</evidence>